<evidence type="ECO:0000259" key="11">
    <source>
        <dbReference type="PROSITE" id="PS51379"/>
    </source>
</evidence>
<evidence type="ECO:0000256" key="9">
    <source>
        <dbReference type="SAM" id="Coils"/>
    </source>
</evidence>
<dbReference type="Gene3D" id="3.40.50.11540">
    <property type="entry name" value="NADH-ubiquinone oxidoreductase 51kDa subunit"/>
    <property type="match status" value="1"/>
</dbReference>
<dbReference type="InterPro" id="IPR011538">
    <property type="entry name" value="Nuo51_FMN-bd"/>
</dbReference>
<evidence type="ECO:0000256" key="4">
    <source>
        <dbReference type="ARBA" id="ARBA00022737"/>
    </source>
</evidence>
<dbReference type="Pfam" id="PF12838">
    <property type="entry name" value="Fer4_7"/>
    <property type="match status" value="1"/>
</dbReference>
<evidence type="ECO:0000256" key="5">
    <source>
        <dbReference type="ARBA" id="ARBA00022982"/>
    </source>
</evidence>
<dbReference type="InterPro" id="IPR019554">
    <property type="entry name" value="Soluble_ligand-bd"/>
</dbReference>
<dbReference type="Pfam" id="PF13375">
    <property type="entry name" value="RnfC_N"/>
    <property type="match status" value="1"/>
</dbReference>
<feature type="compositionally biased region" description="Low complexity" evidence="10">
    <location>
        <begin position="471"/>
        <end position="484"/>
    </location>
</feature>
<evidence type="ECO:0000256" key="1">
    <source>
        <dbReference type="ARBA" id="ARBA00022448"/>
    </source>
</evidence>
<gene>
    <name evidence="12" type="primary">rsxC</name>
    <name evidence="8" type="synonym">rnfC</name>
    <name evidence="12" type="ORF">QU481_04000</name>
</gene>
<dbReference type="SUPFAM" id="SSF142019">
    <property type="entry name" value="Nqo1 FMN-binding domain-like"/>
    <property type="match status" value="1"/>
</dbReference>
<keyword evidence="6 8" id="KW-0408">Iron</keyword>
<dbReference type="InterPro" id="IPR010208">
    <property type="entry name" value="Ion_transpt_RnfC/RsxC"/>
</dbReference>
<evidence type="ECO:0000256" key="8">
    <source>
        <dbReference type="HAMAP-Rule" id="MF_00461"/>
    </source>
</evidence>
<dbReference type="RefSeq" id="WP_289828596.1">
    <property type="nucleotide sequence ID" value="NZ_JAUEDK010000005.1"/>
</dbReference>
<dbReference type="HAMAP" id="MF_00461">
    <property type="entry name" value="RsxC_RnfC"/>
    <property type="match status" value="1"/>
</dbReference>
<keyword evidence="3 8" id="KW-0479">Metal-binding</keyword>
<evidence type="ECO:0000313" key="13">
    <source>
        <dbReference type="Proteomes" id="UP001168540"/>
    </source>
</evidence>
<keyword evidence="1 8" id="KW-0813">Transport</keyword>
<reference evidence="12" key="1">
    <citation type="submission" date="2023-06" db="EMBL/GenBank/DDBJ databases">
        <authorList>
            <person name="Zhang S."/>
        </authorList>
    </citation>
    <scope>NUCLEOTIDE SEQUENCE</scope>
    <source>
        <strain evidence="12">SG2303</strain>
    </source>
</reference>
<comment type="function">
    <text evidence="8">Part of a membrane-bound complex that couples electron transfer with translocation of ions across the membrane.</text>
</comment>
<dbReference type="Pfam" id="PF01512">
    <property type="entry name" value="Complex1_51K"/>
    <property type="match status" value="1"/>
</dbReference>
<evidence type="ECO:0000256" key="6">
    <source>
        <dbReference type="ARBA" id="ARBA00023004"/>
    </source>
</evidence>
<feature type="binding site" evidence="8">
    <location>
        <position position="374"/>
    </location>
    <ligand>
        <name>[4Fe-4S] cluster</name>
        <dbReference type="ChEBI" id="CHEBI:49883"/>
        <label>2</label>
    </ligand>
</feature>
<dbReference type="PANTHER" id="PTHR43034">
    <property type="entry name" value="ION-TRANSLOCATING OXIDOREDUCTASE COMPLEX SUBUNIT C"/>
    <property type="match status" value="1"/>
</dbReference>
<dbReference type="PANTHER" id="PTHR43034:SF2">
    <property type="entry name" value="ION-TRANSLOCATING OXIDOREDUCTASE COMPLEX SUBUNIT C"/>
    <property type="match status" value="1"/>
</dbReference>
<dbReference type="SUPFAM" id="SSF46548">
    <property type="entry name" value="alpha-helical ferredoxin"/>
    <property type="match status" value="1"/>
</dbReference>
<proteinExistence type="inferred from homology"/>
<feature type="binding site" evidence="8">
    <location>
        <position position="367"/>
    </location>
    <ligand>
        <name>[4Fe-4S] cluster</name>
        <dbReference type="ChEBI" id="CHEBI:49883"/>
        <label>1</label>
    </ligand>
</feature>
<comment type="cofactor">
    <cofactor evidence="8">
        <name>[4Fe-4S] cluster</name>
        <dbReference type="ChEBI" id="CHEBI:49883"/>
    </cofactor>
    <text evidence="8">Binds 2 [4Fe-4S] clusters per subunit.</text>
</comment>
<evidence type="ECO:0000256" key="7">
    <source>
        <dbReference type="ARBA" id="ARBA00023014"/>
    </source>
</evidence>
<dbReference type="Proteomes" id="UP001168540">
    <property type="component" value="Unassembled WGS sequence"/>
</dbReference>
<organism evidence="12 13">
    <name type="scientific">Crenobacter oryzisoli</name>
    <dbReference type="NCBI Taxonomy" id="3056844"/>
    <lineage>
        <taxon>Bacteria</taxon>
        <taxon>Pseudomonadati</taxon>
        <taxon>Pseudomonadota</taxon>
        <taxon>Betaproteobacteria</taxon>
        <taxon>Neisseriales</taxon>
        <taxon>Neisseriaceae</taxon>
        <taxon>Crenobacter</taxon>
    </lineage>
</organism>
<feature type="binding site" evidence="8">
    <location>
        <position position="403"/>
    </location>
    <ligand>
        <name>[4Fe-4S] cluster</name>
        <dbReference type="ChEBI" id="CHEBI:49883"/>
        <label>2</label>
    </ligand>
</feature>
<feature type="domain" description="4Fe-4S ferredoxin-type" evidence="11">
    <location>
        <begin position="394"/>
        <end position="423"/>
    </location>
</feature>
<dbReference type="PROSITE" id="PS51379">
    <property type="entry name" value="4FE4S_FER_2"/>
    <property type="match status" value="2"/>
</dbReference>
<dbReference type="InterPro" id="IPR017896">
    <property type="entry name" value="4Fe4S_Fe-S-bd"/>
</dbReference>
<keyword evidence="5 8" id="KW-0249">Electron transport</keyword>
<dbReference type="EMBL" id="JAUEDK010000005">
    <property type="protein sequence ID" value="MDN0074050.1"/>
    <property type="molecule type" value="Genomic_DNA"/>
</dbReference>
<dbReference type="SUPFAM" id="SSF142984">
    <property type="entry name" value="Nqo1 middle domain-like"/>
    <property type="match status" value="1"/>
</dbReference>
<feature type="region of interest" description="Disordered" evidence="10">
    <location>
        <begin position="463"/>
        <end position="495"/>
    </location>
</feature>
<evidence type="ECO:0000313" key="12">
    <source>
        <dbReference type="EMBL" id="MDN0074050.1"/>
    </source>
</evidence>
<keyword evidence="7 8" id="KW-0411">Iron-sulfur</keyword>
<name>A0ABT7XJU5_9NEIS</name>
<keyword evidence="2 8" id="KW-0004">4Fe-4S</keyword>
<keyword evidence="13" id="KW-1185">Reference proteome</keyword>
<feature type="region of interest" description="Disordered" evidence="10">
    <location>
        <begin position="650"/>
        <end position="722"/>
    </location>
</feature>
<keyword evidence="8" id="KW-1278">Translocase</keyword>
<dbReference type="Pfam" id="PF10531">
    <property type="entry name" value="SLBB"/>
    <property type="match status" value="1"/>
</dbReference>
<evidence type="ECO:0000256" key="2">
    <source>
        <dbReference type="ARBA" id="ARBA00022485"/>
    </source>
</evidence>
<comment type="subunit">
    <text evidence="8">The complex is composed of six subunits: RnfA, RnfB, RnfC, RnfD, RnfE and RnfG.</text>
</comment>
<sequence length="722" mass="76377">MSKLYTFHGGIELPENKQQSTGRPIGTPPLPARLCLPLSQNLGNPAKPCVAVGDRVLKGQRIAEADGTVSAALHAPTSGTVVEIAPRAFAHPSGLAETAIVIEADGRDEWQPRQGFPLWQSAEPAEVRRFLRDMGVVGLGGSMFPTSLKLASETLDTLVINGAECEPYISCDDLLMRERAADIVAGIAIVTRLMQPKQVLIGIEDNKSEAIAAMRAACMNTPYRVVAVPTKYPSGSAKQLIRVLTGIEIPHGMRYTDMGVQCFNVGTVYSVCRAVEHGEPVISRIVTLSGAVARPQNVEALLGTPVTELMAWAGLSPRNDGVILGGPMTGFRLSDLSVGITKSSNCLLGSSPKLFPPRPPAMPCIRCGECADACPAKLQPMDLFWFAKTKDFGKAQERNLFDCIECGACSYVCPSQLPLVDYYRFAKSEIWAAERDKKASDRARSRHEFRLFRIEREKIEKAQRLAERSTAAKAAPQTATTAGTNSHLTPSAEDKSAAIKAAMERAAALKATGKESPVMQSEEAKQAAIQAAMERAAARKAAREAAGETPLQPPSASDEAKKAAIQAAMERAAAQRAAQAAASVGLPETPAAPIVPNNVLDDAKKAAIQAAMARAAAKKAEREAAEVNQRSGAAPATNALDDAKKAAIKAAMERAAAKKAALDTADAAPPATDTSPAAPAAQPAAMDDAKRAAIKAAMERAAARKAARDAEQGRDTEQDKDS</sequence>
<feature type="compositionally biased region" description="Low complexity" evidence="10">
    <location>
        <begin position="657"/>
        <end position="686"/>
    </location>
</feature>
<feature type="binding site" evidence="8">
    <location>
        <position position="406"/>
    </location>
    <ligand>
        <name>[4Fe-4S] cluster</name>
        <dbReference type="ChEBI" id="CHEBI:49883"/>
        <label>2</label>
    </ligand>
</feature>
<dbReference type="InterPro" id="IPR017900">
    <property type="entry name" value="4Fe4S_Fe_S_CS"/>
</dbReference>
<dbReference type="InterPro" id="IPR037225">
    <property type="entry name" value="Nuo51_FMN-bd_sf"/>
</dbReference>
<comment type="caution">
    <text evidence="12">The sequence shown here is derived from an EMBL/GenBank/DDBJ whole genome shotgun (WGS) entry which is preliminary data.</text>
</comment>
<evidence type="ECO:0000256" key="3">
    <source>
        <dbReference type="ARBA" id="ARBA00022723"/>
    </source>
</evidence>
<evidence type="ECO:0000256" key="10">
    <source>
        <dbReference type="SAM" id="MobiDB-lite"/>
    </source>
</evidence>
<keyword evidence="8" id="KW-0997">Cell inner membrane</keyword>
<dbReference type="InterPro" id="IPR026902">
    <property type="entry name" value="RnfC_N"/>
</dbReference>
<comment type="similarity">
    <text evidence="8">Belongs to the 4Fe4S bacterial-type ferredoxin family. RnfC subfamily.</text>
</comment>
<protein>
    <recommendedName>
        <fullName evidence="8">Ion-translocating oxidoreductase complex subunit C</fullName>
        <ecNumber evidence="8">7.-.-.-</ecNumber>
    </recommendedName>
    <alternativeName>
        <fullName evidence="8">Rnf electron transport complex subunit C</fullName>
    </alternativeName>
</protein>
<feature type="binding site" evidence="8">
    <location>
        <position position="370"/>
    </location>
    <ligand>
        <name>[4Fe-4S] cluster</name>
        <dbReference type="ChEBI" id="CHEBI:49883"/>
        <label>1</label>
    </ligand>
</feature>
<keyword evidence="9" id="KW-0175">Coiled coil</keyword>
<feature type="region of interest" description="Disordered" evidence="10">
    <location>
        <begin position="539"/>
        <end position="558"/>
    </location>
</feature>
<keyword evidence="8" id="KW-0472">Membrane</keyword>
<dbReference type="PROSITE" id="PS00198">
    <property type="entry name" value="4FE4S_FER_1"/>
    <property type="match status" value="1"/>
</dbReference>
<keyword evidence="4 8" id="KW-0677">Repeat</keyword>
<accession>A0ABT7XJU5</accession>
<dbReference type="EC" id="7.-.-.-" evidence="8"/>
<feature type="binding site" evidence="8">
    <location>
        <position position="413"/>
    </location>
    <ligand>
        <name>[4Fe-4S] cluster</name>
        <dbReference type="ChEBI" id="CHEBI:49883"/>
        <label>1</label>
    </ligand>
</feature>
<feature type="domain" description="4Fe-4S ferredoxin-type" evidence="11">
    <location>
        <begin position="355"/>
        <end position="384"/>
    </location>
</feature>
<feature type="binding site" evidence="8">
    <location>
        <position position="364"/>
    </location>
    <ligand>
        <name>[4Fe-4S] cluster</name>
        <dbReference type="ChEBI" id="CHEBI:49883"/>
        <label>1</label>
    </ligand>
</feature>
<comment type="subcellular location">
    <subcellularLocation>
        <location evidence="8">Cell inner membrane</location>
        <topology evidence="8">Peripheral membrane protein</topology>
    </subcellularLocation>
</comment>
<keyword evidence="8" id="KW-1003">Cell membrane</keyword>
<dbReference type="NCBIfam" id="NF003454">
    <property type="entry name" value="PRK05035.1"/>
    <property type="match status" value="1"/>
</dbReference>
<feature type="compositionally biased region" description="Basic and acidic residues" evidence="10">
    <location>
        <begin position="687"/>
        <end position="722"/>
    </location>
</feature>
<feature type="binding site" evidence="8">
    <location>
        <position position="409"/>
    </location>
    <ligand>
        <name>[4Fe-4S] cluster</name>
        <dbReference type="ChEBI" id="CHEBI:49883"/>
        <label>2</label>
    </ligand>
</feature>
<feature type="coiled-coil region" evidence="9">
    <location>
        <begin position="603"/>
        <end position="630"/>
    </location>
</feature>
<dbReference type="Gene3D" id="3.30.70.20">
    <property type="match status" value="1"/>
</dbReference>
<dbReference type="NCBIfam" id="TIGR01945">
    <property type="entry name" value="rnfC"/>
    <property type="match status" value="1"/>
</dbReference>